<comment type="function">
    <text evidence="9">Involved in the cellular defense against the biological effects of O6-methylguanine (O6-MeG) and O4-methylthymine (O4-MeT) in DNA. Repairs the methylated nucleobase in DNA by stoichiometrically transferring the methyl group to a cysteine residue in the enzyme. This is a suicide reaction: the enzyme is irreversibly inactivated.</text>
</comment>
<dbReference type="Pfam" id="PF02870">
    <property type="entry name" value="Methyltransf_1N"/>
    <property type="match status" value="1"/>
</dbReference>
<evidence type="ECO:0000256" key="1">
    <source>
        <dbReference type="ARBA" id="ARBA00001286"/>
    </source>
</evidence>
<evidence type="ECO:0000256" key="10">
    <source>
        <dbReference type="SAM" id="MobiDB-lite"/>
    </source>
</evidence>
<organism evidence="13 14">
    <name type="scientific">Varibaculum cambriense</name>
    <dbReference type="NCBI Taxonomy" id="184870"/>
    <lineage>
        <taxon>Bacteria</taxon>
        <taxon>Bacillati</taxon>
        <taxon>Actinomycetota</taxon>
        <taxon>Actinomycetes</taxon>
        <taxon>Actinomycetales</taxon>
        <taxon>Actinomycetaceae</taxon>
        <taxon>Varibaculum</taxon>
    </lineage>
</organism>
<keyword evidence="6 9" id="KW-0227">DNA damage</keyword>
<gene>
    <name evidence="13" type="ORF">L0M99_07250</name>
</gene>
<evidence type="ECO:0000256" key="8">
    <source>
        <dbReference type="ARBA" id="ARBA00049348"/>
    </source>
</evidence>
<dbReference type="EC" id="2.1.1.63" evidence="9"/>
<dbReference type="SUPFAM" id="SSF46767">
    <property type="entry name" value="Methylated DNA-protein cysteine methyltransferase, C-terminal domain"/>
    <property type="match status" value="1"/>
</dbReference>
<accession>A0AAJ1BE63</accession>
<dbReference type="GO" id="GO:0003908">
    <property type="term" value="F:methylated-DNA-[protein]-cysteine S-methyltransferase activity"/>
    <property type="evidence" value="ECO:0007669"/>
    <property type="project" value="UniProtKB-UniRule"/>
</dbReference>
<evidence type="ECO:0000256" key="6">
    <source>
        <dbReference type="ARBA" id="ARBA00022763"/>
    </source>
</evidence>
<dbReference type="RefSeq" id="WP_024058718.1">
    <property type="nucleotide sequence ID" value="NZ_JAGZVZ010000005.1"/>
</dbReference>
<evidence type="ECO:0000313" key="13">
    <source>
        <dbReference type="EMBL" id="MCG4618287.1"/>
    </source>
</evidence>
<feature type="compositionally biased region" description="Low complexity" evidence="10">
    <location>
        <begin position="174"/>
        <end position="187"/>
    </location>
</feature>
<dbReference type="InterPro" id="IPR036631">
    <property type="entry name" value="MGMT_N_sf"/>
</dbReference>
<feature type="domain" description="Methylated-DNA-[protein]-cysteine S-methyltransferase DNA binding" evidence="11">
    <location>
        <begin position="80"/>
        <end position="165"/>
    </location>
</feature>
<sequence>MGTYIHFYDSPLGELVMTSDGSALIGLGLASQQASVAAIADTRPQEKSLSIFQETGRWLDTYFRGCAPSFTPKLKLSGSDFQKRVCEIMLTIPYGKTVTYGEIAAQIARERGIRRMSAQAVGGAVGANPILLIVPCHRVIGAGGNLTGYGAGMERKIQLLTLEKVDMTNLFVPKGKSLPKKQPLSKSLRPRLKVK</sequence>
<keyword evidence="5 9" id="KW-0808">Transferase</keyword>
<dbReference type="HAMAP" id="MF_00772">
    <property type="entry name" value="OGT"/>
    <property type="match status" value="1"/>
</dbReference>
<dbReference type="Pfam" id="PF01035">
    <property type="entry name" value="DNA_binding_1"/>
    <property type="match status" value="1"/>
</dbReference>
<evidence type="ECO:0000256" key="5">
    <source>
        <dbReference type="ARBA" id="ARBA00022679"/>
    </source>
</evidence>
<protein>
    <recommendedName>
        <fullName evidence="9">Methylated-DNA--protein-cysteine methyltransferase</fullName>
        <ecNumber evidence="9">2.1.1.63</ecNumber>
    </recommendedName>
    <alternativeName>
        <fullName evidence="9">6-O-methylguanine-DNA methyltransferase</fullName>
        <shortName evidence="9">MGMT</shortName>
    </alternativeName>
    <alternativeName>
        <fullName evidence="9">O-6-methylguanine-DNA-alkyltransferase</fullName>
    </alternativeName>
</protein>
<comment type="similarity">
    <text evidence="2 9">Belongs to the MGMT family.</text>
</comment>
<evidence type="ECO:0000256" key="2">
    <source>
        <dbReference type="ARBA" id="ARBA00008711"/>
    </source>
</evidence>
<reference evidence="13" key="1">
    <citation type="submission" date="2022-01" db="EMBL/GenBank/DDBJ databases">
        <title>Collection of gut derived symbiotic bacterial strains cultured from healthy donors.</title>
        <authorList>
            <person name="Lin H."/>
            <person name="Kohout C."/>
            <person name="Waligurski E."/>
            <person name="Pamer E.G."/>
        </authorList>
    </citation>
    <scope>NUCLEOTIDE SEQUENCE</scope>
    <source>
        <strain evidence="13">DFI.7.46</strain>
    </source>
</reference>
<comment type="catalytic activity">
    <reaction evidence="1 9">
        <text>a 4-O-methyl-thymidine in DNA + L-cysteinyl-[protein] = a thymidine in DNA + S-methyl-L-cysteinyl-[protein]</text>
        <dbReference type="Rhea" id="RHEA:53428"/>
        <dbReference type="Rhea" id="RHEA-COMP:10131"/>
        <dbReference type="Rhea" id="RHEA-COMP:10132"/>
        <dbReference type="Rhea" id="RHEA-COMP:13555"/>
        <dbReference type="Rhea" id="RHEA-COMP:13556"/>
        <dbReference type="ChEBI" id="CHEBI:29950"/>
        <dbReference type="ChEBI" id="CHEBI:82612"/>
        <dbReference type="ChEBI" id="CHEBI:137386"/>
        <dbReference type="ChEBI" id="CHEBI:137387"/>
        <dbReference type="EC" id="2.1.1.63"/>
    </reaction>
</comment>
<dbReference type="GO" id="GO:0032259">
    <property type="term" value="P:methylation"/>
    <property type="evidence" value="ECO:0007669"/>
    <property type="project" value="UniProtKB-KW"/>
</dbReference>
<dbReference type="AlphaFoldDB" id="A0AAJ1BE63"/>
<comment type="subcellular location">
    <subcellularLocation>
        <location evidence="9">Cytoplasm</location>
    </subcellularLocation>
</comment>
<dbReference type="GO" id="GO:0006307">
    <property type="term" value="P:DNA alkylation repair"/>
    <property type="evidence" value="ECO:0007669"/>
    <property type="project" value="UniProtKB-UniRule"/>
</dbReference>
<dbReference type="EMBL" id="JAKNHJ010000013">
    <property type="protein sequence ID" value="MCG4618287.1"/>
    <property type="molecule type" value="Genomic_DNA"/>
</dbReference>
<proteinExistence type="inferred from homology"/>
<dbReference type="InterPro" id="IPR014048">
    <property type="entry name" value="MethylDNA_cys_MeTrfase_DNA-bd"/>
</dbReference>
<evidence type="ECO:0000313" key="14">
    <source>
        <dbReference type="Proteomes" id="UP001200537"/>
    </source>
</evidence>
<feature type="active site" description="Nucleophile; methyl group acceptor" evidence="9">
    <location>
        <position position="136"/>
    </location>
</feature>
<dbReference type="InterPro" id="IPR036388">
    <property type="entry name" value="WH-like_DNA-bd_sf"/>
</dbReference>
<dbReference type="FunFam" id="1.10.10.10:FF:000214">
    <property type="entry name" value="Methylated-DNA--protein-cysteine methyltransferase"/>
    <property type="match status" value="1"/>
</dbReference>
<comment type="catalytic activity">
    <reaction evidence="8 9">
        <text>a 6-O-methyl-2'-deoxyguanosine in DNA + L-cysteinyl-[protein] = S-methyl-L-cysteinyl-[protein] + a 2'-deoxyguanosine in DNA</text>
        <dbReference type="Rhea" id="RHEA:24000"/>
        <dbReference type="Rhea" id="RHEA-COMP:10131"/>
        <dbReference type="Rhea" id="RHEA-COMP:10132"/>
        <dbReference type="Rhea" id="RHEA-COMP:11367"/>
        <dbReference type="Rhea" id="RHEA-COMP:11368"/>
        <dbReference type="ChEBI" id="CHEBI:29950"/>
        <dbReference type="ChEBI" id="CHEBI:82612"/>
        <dbReference type="ChEBI" id="CHEBI:85445"/>
        <dbReference type="ChEBI" id="CHEBI:85448"/>
        <dbReference type="EC" id="2.1.1.63"/>
    </reaction>
</comment>
<evidence type="ECO:0000259" key="11">
    <source>
        <dbReference type="Pfam" id="PF01035"/>
    </source>
</evidence>
<evidence type="ECO:0000256" key="7">
    <source>
        <dbReference type="ARBA" id="ARBA00023204"/>
    </source>
</evidence>
<dbReference type="PANTHER" id="PTHR10815">
    <property type="entry name" value="METHYLATED-DNA--PROTEIN-CYSTEINE METHYLTRANSFERASE"/>
    <property type="match status" value="1"/>
</dbReference>
<dbReference type="Proteomes" id="UP001200537">
    <property type="component" value="Unassembled WGS sequence"/>
</dbReference>
<dbReference type="CDD" id="cd06445">
    <property type="entry name" value="ATase"/>
    <property type="match status" value="1"/>
</dbReference>
<evidence type="ECO:0000256" key="4">
    <source>
        <dbReference type="ARBA" id="ARBA00022603"/>
    </source>
</evidence>
<dbReference type="PANTHER" id="PTHR10815:SF5">
    <property type="entry name" value="METHYLATED-DNA--PROTEIN-CYSTEINE METHYLTRANSFERASE"/>
    <property type="match status" value="1"/>
</dbReference>
<dbReference type="SUPFAM" id="SSF53155">
    <property type="entry name" value="Methylated DNA-protein cysteine methyltransferase domain"/>
    <property type="match status" value="1"/>
</dbReference>
<evidence type="ECO:0000256" key="3">
    <source>
        <dbReference type="ARBA" id="ARBA00022490"/>
    </source>
</evidence>
<dbReference type="NCBIfam" id="TIGR00589">
    <property type="entry name" value="ogt"/>
    <property type="match status" value="1"/>
</dbReference>
<evidence type="ECO:0000256" key="9">
    <source>
        <dbReference type="HAMAP-Rule" id="MF_00772"/>
    </source>
</evidence>
<dbReference type="InterPro" id="IPR023546">
    <property type="entry name" value="MGMT"/>
</dbReference>
<dbReference type="Gene3D" id="3.30.160.70">
    <property type="entry name" value="Methylated DNA-protein cysteine methyltransferase domain"/>
    <property type="match status" value="1"/>
</dbReference>
<dbReference type="InterPro" id="IPR001497">
    <property type="entry name" value="MethylDNA_cys_MeTrfase_AS"/>
</dbReference>
<comment type="caution">
    <text evidence="13">The sequence shown here is derived from an EMBL/GenBank/DDBJ whole genome shotgun (WGS) entry which is preliminary data.</text>
</comment>
<dbReference type="InterPro" id="IPR008332">
    <property type="entry name" value="MethylG_MeTrfase_N"/>
</dbReference>
<name>A0AAJ1BE63_9ACTO</name>
<dbReference type="GO" id="GO:0005737">
    <property type="term" value="C:cytoplasm"/>
    <property type="evidence" value="ECO:0007669"/>
    <property type="project" value="UniProtKB-SubCell"/>
</dbReference>
<keyword evidence="3 9" id="KW-0963">Cytoplasm</keyword>
<evidence type="ECO:0000259" key="12">
    <source>
        <dbReference type="Pfam" id="PF02870"/>
    </source>
</evidence>
<dbReference type="Gene3D" id="1.10.10.10">
    <property type="entry name" value="Winged helix-like DNA-binding domain superfamily/Winged helix DNA-binding domain"/>
    <property type="match status" value="1"/>
</dbReference>
<feature type="domain" description="Methylguanine DNA methyltransferase ribonuclease-like" evidence="12">
    <location>
        <begin position="4"/>
        <end position="71"/>
    </location>
</feature>
<dbReference type="InterPro" id="IPR036217">
    <property type="entry name" value="MethylDNA_cys_MeTrfase_DNAb"/>
</dbReference>
<dbReference type="PROSITE" id="PS00374">
    <property type="entry name" value="MGMT"/>
    <property type="match status" value="1"/>
</dbReference>
<keyword evidence="4 9" id="KW-0489">Methyltransferase</keyword>
<keyword evidence="7 9" id="KW-0234">DNA repair</keyword>
<comment type="miscellaneous">
    <text evidence="9">This enzyme catalyzes only one turnover and therefore is not strictly catalytic. According to one definition, an enzyme is a biocatalyst that acts repeatedly and over many reaction cycles.</text>
</comment>
<feature type="region of interest" description="Disordered" evidence="10">
    <location>
        <begin position="174"/>
        <end position="195"/>
    </location>
</feature>